<dbReference type="RefSeq" id="WP_301807503.1">
    <property type="nucleotide sequence ID" value="NZ_JAUJZH010000006.1"/>
</dbReference>
<feature type="transmembrane region" description="Helical" evidence="1">
    <location>
        <begin position="6"/>
        <end position="22"/>
    </location>
</feature>
<dbReference type="Proteomes" id="UP001169027">
    <property type="component" value="Unassembled WGS sequence"/>
</dbReference>
<evidence type="ECO:0000313" key="3">
    <source>
        <dbReference type="EMBL" id="MDO1532594.1"/>
    </source>
</evidence>
<organism evidence="3 4">
    <name type="scientific">Variovorax ginsengisoli</name>
    <dbReference type="NCBI Taxonomy" id="363844"/>
    <lineage>
        <taxon>Bacteria</taxon>
        <taxon>Pseudomonadati</taxon>
        <taxon>Pseudomonadota</taxon>
        <taxon>Betaproteobacteria</taxon>
        <taxon>Burkholderiales</taxon>
        <taxon>Comamonadaceae</taxon>
        <taxon>Variovorax</taxon>
    </lineage>
</organism>
<keyword evidence="1" id="KW-0472">Membrane</keyword>
<feature type="domain" description="Fatty acid hydroxylase" evidence="2">
    <location>
        <begin position="84"/>
        <end position="231"/>
    </location>
</feature>
<proteinExistence type="predicted"/>
<reference evidence="3" key="1">
    <citation type="submission" date="2023-06" db="EMBL/GenBank/DDBJ databases">
        <authorList>
            <person name="Jiang Y."/>
            <person name="Liu Q."/>
        </authorList>
    </citation>
    <scope>NUCLEOTIDE SEQUENCE</scope>
    <source>
        <strain evidence="3">CGMCC 1.12090</strain>
    </source>
</reference>
<feature type="transmembrane region" description="Helical" evidence="1">
    <location>
        <begin position="43"/>
        <end position="66"/>
    </location>
</feature>
<feature type="transmembrane region" description="Helical" evidence="1">
    <location>
        <begin position="128"/>
        <end position="146"/>
    </location>
</feature>
<accession>A0ABT8S316</accession>
<sequence>MNLVQNIVLVAIILFFALLEVGSRKHRHFHATADDTKLELFMFLSLLAFSQPFIFAVTGKLCALLMPAQRDAWAHLPWWAMGAILLVADDMTQYWWHRVSHSPLLWPLHRAHHTAHYMSIRVTYRNNFFYYLMMPGLWASGVLIYLGFGNVYLVYIVVKLTVILGAHSAVPWDAPLYRIKWLHPLAWVLERTVSTPATHWAHHALTNDDGIGHYKGNFGNLLFVWDLLFGTAKITRRYPAKVGLQDDLVFGKERWFVEMFYPLFHSRRAHSALVPGGRAYAEAEVDSDASTHAPQALAGKP</sequence>
<gene>
    <name evidence="3" type="ORF">Q2T77_09875</name>
</gene>
<evidence type="ECO:0000313" key="4">
    <source>
        <dbReference type="Proteomes" id="UP001169027"/>
    </source>
</evidence>
<evidence type="ECO:0000259" key="2">
    <source>
        <dbReference type="Pfam" id="PF04116"/>
    </source>
</evidence>
<dbReference type="EMBL" id="JAUKVY010000006">
    <property type="protein sequence ID" value="MDO1532594.1"/>
    <property type="molecule type" value="Genomic_DNA"/>
</dbReference>
<dbReference type="InterPro" id="IPR006694">
    <property type="entry name" value="Fatty_acid_hydroxylase"/>
</dbReference>
<name>A0ABT8S316_9BURK</name>
<keyword evidence="4" id="KW-1185">Reference proteome</keyword>
<comment type="caution">
    <text evidence="3">The sequence shown here is derived from an EMBL/GenBank/DDBJ whole genome shotgun (WGS) entry which is preliminary data.</text>
</comment>
<dbReference type="Pfam" id="PF04116">
    <property type="entry name" value="FA_hydroxylase"/>
    <property type="match status" value="1"/>
</dbReference>
<evidence type="ECO:0000256" key="1">
    <source>
        <dbReference type="SAM" id="Phobius"/>
    </source>
</evidence>
<keyword evidence="1" id="KW-0812">Transmembrane</keyword>
<keyword evidence="1" id="KW-1133">Transmembrane helix</keyword>
<protein>
    <submittedName>
        <fullName evidence="3">Sterol desaturase family protein</fullName>
    </submittedName>
</protein>